<comment type="function">
    <text evidence="1 7">RNaseP catalyzes the removal of the 5'-leader sequence from pre-tRNA to produce the mature 5'-terminus. It can also cleave other RNA substrates such as 4.5S RNA. The protein component plays an auxiliary but essential role in vivo by binding to the 5'-leader sequence and broadening the substrate specificity of the ribozyme.</text>
</comment>
<evidence type="ECO:0000256" key="3">
    <source>
        <dbReference type="ARBA" id="ARBA00022722"/>
    </source>
</evidence>
<dbReference type="EC" id="3.1.26.5" evidence="7 8"/>
<dbReference type="AlphaFoldDB" id="A0A0G0XKX2"/>
<dbReference type="PANTHER" id="PTHR33992:SF1">
    <property type="entry name" value="RIBONUCLEASE P PROTEIN COMPONENT"/>
    <property type="match status" value="1"/>
</dbReference>
<dbReference type="GO" id="GO:0001682">
    <property type="term" value="P:tRNA 5'-leader removal"/>
    <property type="evidence" value="ECO:0007669"/>
    <property type="project" value="UniProtKB-UniRule"/>
</dbReference>
<evidence type="ECO:0000313" key="9">
    <source>
        <dbReference type="EMBL" id="KKR97420.1"/>
    </source>
</evidence>
<protein>
    <recommendedName>
        <fullName evidence="7 8">Ribonuclease P protein component</fullName>
        <shortName evidence="7">RNase P protein</shortName>
        <shortName evidence="7">RNaseP protein</shortName>
        <ecNumber evidence="7 8">3.1.26.5</ecNumber>
    </recommendedName>
    <alternativeName>
        <fullName evidence="7">Protein C5</fullName>
    </alternativeName>
</protein>
<comment type="similarity">
    <text evidence="7">Belongs to the RnpA family.</text>
</comment>
<dbReference type="InterPro" id="IPR020539">
    <property type="entry name" value="RNase_P_CS"/>
</dbReference>
<reference evidence="9 10" key="1">
    <citation type="journal article" date="2015" name="Nature">
        <title>rRNA introns, odd ribosomes, and small enigmatic genomes across a large radiation of phyla.</title>
        <authorList>
            <person name="Brown C.T."/>
            <person name="Hug L.A."/>
            <person name="Thomas B.C."/>
            <person name="Sharon I."/>
            <person name="Castelle C.J."/>
            <person name="Singh A."/>
            <person name="Wilkins M.J."/>
            <person name="Williams K.H."/>
            <person name="Banfield J.F."/>
        </authorList>
    </citation>
    <scope>NUCLEOTIDE SEQUENCE [LARGE SCALE GENOMIC DNA]</scope>
</reference>
<evidence type="ECO:0000256" key="8">
    <source>
        <dbReference type="NCBIfam" id="TIGR00188"/>
    </source>
</evidence>
<dbReference type="Pfam" id="PF00825">
    <property type="entry name" value="Ribonuclease_P"/>
    <property type="match status" value="1"/>
</dbReference>
<comment type="subunit">
    <text evidence="7">Consists of a catalytic RNA component (M1 or rnpB) and a protein subunit.</text>
</comment>
<dbReference type="NCBIfam" id="TIGR00188">
    <property type="entry name" value="rnpA"/>
    <property type="match status" value="1"/>
</dbReference>
<keyword evidence="6 7" id="KW-0694">RNA-binding</keyword>
<evidence type="ECO:0000256" key="2">
    <source>
        <dbReference type="ARBA" id="ARBA00022694"/>
    </source>
</evidence>
<keyword evidence="4 7" id="KW-0255">Endonuclease</keyword>
<organism evidence="9 10">
    <name type="scientific">Candidatus Magasanikbacteria bacterium GW2011_GWC2_41_17</name>
    <dbReference type="NCBI Taxonomy" id="1619048"/>
    <lineage>
        <taxon>Bacteria</taxon>
        <taxon>Candidatus Magasanikiibacteriota</taxon>
    </lineage>
</organism>
<keyword evidence="3 7" id="KW-0540">Nuclease</keyword>
<name>A0A0G0XKX2_9BACT</name>
<dbReference type="EMBL" id="LCAV01000031">
    <property type="protein sequence ID" value="KKR97420.1"/>
    <property type="molecule type" value="Genomic_DNA"/>
</dbReference>
<evidence type="ECO:0000256" key="5">
    <source>
        <dbReference type="ARBA" id="ARBA00022801"/>
    </source>
</evidence>
<keyword evidence="5 7" id="KW-0378">Hydrolase</keyword>
<sequence length="115" mass="13222">MLLSINRLSEDRDFKRIFKFGQSFYSRNLQLKLAKKAVGQSKFGFVIGLVVSKKATIRNRLKRQVREAVRILYKNGLVKPNFDVVIKIKSSLIGADYKDIKAEVEYLLKKAGILM</sequence>
<dbReference type="GO" id="GO:0042781">
    <property type="term" value="F:3'-tRNA processing endoribonuclease activity"/>
    <property type="evidence" value="ECO:0007669"/>
    <property type="project" value="TreeGrafter"/>
</dbReference>
<gene>
    <name evidence="7" type="primary">rnpA</name>
    <name evidence="9" type="ORF">UU49_C0031G0002</name>
</gene>
<comment type="caution">
    <text evidence="9">The sequence shown here is derived from an EMBL/GenBank/DDBJ whole genome shotgun (WGS) entry which is preliminary data.</text>
</comment>
<dbReference type="InterPro" id="IPR014721">
    <property type="entry name" value="Ribsml_uS5_D2-typ_fold_subgr"/>
</dbReference>
<keyword evidence="2 7" id="KW-0819">tRNA processing</keyword>
<evidence type="ECO:0000313" key="10">
    <source>
        <dbReference type="Proteomes" id="UP000034108"/>
    </source>
</evidence>
<comment type="catalytic activity">
    <reaction evidence="7">
        <text>Endonucleolytic cleavage of RNA, removing 5'-extranucleotides from tRNA precursor.</text>
        <dbReference type="EC" id="3.1.26.5"/>
    </reaction>
</comment>
<dbReference type="GO" id="GO:0030677">
    <property type="term" value="C:ribonuclease P complex"/>
    <property type="evidence" value="ECO:0007669"/>
    <property type="project" value="TreeGrafter"/>
</dbReference>
<dbReference type="Gene3D" id="3.30.230.10">
    <property type="match status" value="1"/>
</dbReference>
<dbReference type="GO" id="GO:0004526">
    <property type="term" value="F:ribonuclease P activity"/>
    <property type="evidence" value="ECO:0007669"/>
    <property type="project" value="UniProtKB-UniRule"/>
</dbReference>
<proteinExistence type="inferred from homology"/>
<dbReference type="InterPro" id="IPR000100">
    <property type="entry name" value="RNase_P"/>
</dbReference>
<dbReference type="InterPro" id="IPR020568">
    <property type="entry name" value="Ribosomal_Su5_D2-typ_SF"/>
</dbReference>
<evidence type="ECO:0000256" key="1">
    <source>
        <dbReference type="ARBA" id="ARBA00002663"/>
    </source>
</evidence>
<evidence type="ECO:0000256" key="7">
    <source>
        <dbReference type="HAMAP-Rule" id="MF_00227"/>
    </source>
</evidence>
<dbReference type="STRING" id="1619048.UU49_C0031G0002"/>
<dbReference type="PANTHER" id="PTHR33992">
    <property type="entry name" value="RIBONUCLEASE P PROTEIN COMPONENT"/>
    <property type="match status" value="1"/>
</dbReference>
<dbReference type="GO" id="GO:0000049">
    <property type="term" value="F:tRNA binding"/>
    <property type="evidence" value="ECO:0007669"/>
    <property type="project" value="UniProtKB-UniRule"/>
</dbReference>
<dbReference type="Proteomes" id="UP000034108">
    <property type="component" value="Unassembled WGS sequence"/>
</dbReference>
<dbReference type="PROSITE" id="PS00648">
    <property type="entry name" value="RIBONUCLEASE_P"/>
    <property type="match status" value="1"/>
</dbReference>
<evidence type="ECO:0000256" key="6">
    <source>
        <dbReference type="ARBA" id="ARBA00022884"/>
    </source>
</evidence>
<evidence type="ECO:0000256" key="4">
    <source>
        <dbReference type="ARBA" id="ARBA00022759"/>
    </source>
</evidence>
<dbReference type="HAMAP" id="MF_00227">
    <property type="entry name" value="RNase_P"/>
    <property type="match status" value="1"/>
</dbReference>
<accession>A0A0G0XKX2</accession>
<dbReference type="SUPFAM" id="SSF54211">
    <property type="entry name" value="Ribosomal protein S5 domain 2-like"/>
    <property type="match status" value="1"/>
</dbReference>